<dbReference type="EMBL" id="MW030560">
    <property type="protein sequence ID" value="QPI16367.1"/>
    <property type="molecule type" value="Genomic_DNA"/>
</dbReference>
<proteinExistence type="predicted"/>
<reference evidence="1" key="1">
    <citation type="submission" date="2020-08" db="EMBL/GenBank/DDBJ databases">
        <title>Bridging the membrane lipid divide: bacteria of the FCB group superphylum have the potential to synthesize archaeal ether lipids.</title>
        <authorList>
            <person name="Villanueva L."/>
            <person name="von Meijenfeldt F.A.B."/>
            <person name="Westbye A.B."/>
            <person name="Yadav S."/>
            <person name="Hopmans E.C."/>
            <person name="Dutilh B.E."/>
            <person name="Sinninghe Damste J.S."/>
        </authorList>
    </citation>
    <scope>NUCLEOTIDE SEQUENCE</scope>
    <source>
        <strain evidence="1">NIOZ-UU157</strain>
    </source>
</reference>
<name>A0A7S9SU37_9VIRU</name>
<gene>
    <name evidence="1" type="ORF">NIOZUU157_00258</name>
</gene>
<accession>A0A7S9SU37</accession>
<sequence length="287" mass="32822">MNIVIKLTASGPNLGPFDILSETRKVLRSGVSRIELSDGITVTVTAKEDNFIILKSNGNCAIEKVIQIEDISTSDYNNLNYSQIVTGCLWTHLKNPQIYNYYYGKIEPYIIEYPFSYSYNDELLQNVKDYSKVYKYLPSDVGSFDTNSKIQIDNKWFNKAVLYNGQQSTGLLKLVPKPENNLSAYMQYPILNTDSKTITFSKSDNFYQYNTFWALQVDDQLPLFNSSCESLSIDKVINQSNMDYGNRSFKKATLRAKNLKVRHILDDSSTTHIVSQFIVTPSQISYK</sequence>
<evidence type="ECO:0000313" key="1">
    <source>
        <dbReference type="EMBL" id="QPI16367.1"/>
    </source>
</evidence>
<protein>
    <submittedName>
        <fullName evidence="1">Uncharacterized protein</fullName>
    </submittedName>
</protein>
<organism evidence="1">
    <name type="scientific">Virus NIOZ-UU157</name>
    <dbReference type="NCBI Taxonomy" id="2763269"/>
    <lineage>
        <taxon>Viruses</taxon>
    </lineage>
</organism>